<feature type="binding site" evidence="5">
    <location>
        <position position="237"/>
    </location>
    <ligand>
        <name>FAD</name>
        <dbReference type="ChEBI" id="CHEBI:57692"/>
    </ligand>
</feature>
<dbReference type="Pfam" id="PF05199">
    <property type="entry name" value="GMC_oxred_C"/>
    <property type="match status" value="1"/>
</dbReference>
<dbReference type="Proteomes" id="UP000094296">
    <property type="component" value="Unassembled WGS sequence"/>
</dbReference>
<keyword evidence="4" id="KW-0560">Oxidoreductase</keyword>
<dbReference type="InterPro" id="IPR036188">
    <property type="entry name" value="FAD/NAD-bd_sf"/>
</dbReference>
<evidence type="ECO:0000256" key="5">
    <source>
        <dbReference type="PIRSR" id="PIRSR000137-2"/>
    </source>
</evidence>
<dbReference type="AlphaFoldDB" id="A0A1E5G3W7"/>
<sequence>MSTLKWKYSDEQVDVVIVGAGAAGGVLARRLSEAKLKVVVIEAGPTRDPQKDFASDELAMKRLAWNDTRIVTGDNPLCMGSNNSGRGVGGGTVHFTGVFLRFHESDFRTKSEDGVGEDWPISYVDLEPYYDKVERDIAVSGPKFFPWGSFNGPYPYPEREPLSPNSYMFMNGAAKLGIETSVAPLAILSAPFEGRPPCINRGFCNQGCMPNAKFSTLIHHIPKAKTAGAIVLDNSTVTEIMSDQTGRVTGVRFVYHGKEYIQKAKVVILSAFAVESPRLLLHSATEQHPNGLANSSGWVGHGIMPHSSHDVYAKFADEIRLYKGTPVLATTQEFYETDAKRGFARGYSIHAHGARPLGIAGELASRAGIWGKQLHDTMLDYNYYGRLTLVGEVLPNYDNCVTLANEMDNYDVSLAKINFSYGDNDLKLIDHAVKKMSDILFAAGGGVEYVTPDSAHLMGGCRMGANPSTSVVNEFCQSHDIDNLFICDASVFVTSAGLNPTETVMALAERTADYIIHEYS</sequence>
<reference evidence="8 9" key="1">
    <citation type="submission" date="2016-09" db="EMBL/GenBank/DDBJ databases">
        <title>Draft genome sequence for the type strain of Desulfuribacillus alkaliarsenatis AHT28, an obligately anaerobic, sulfidogenic bacterium isolated from Russian soda lake sediments.</title>
        <authorList>
            <person name="Abin C.A."/>
            <person name="Hollibaugh J.T."/>
        </authorList>
    </citation>
    <scope>NUCLEOTIDE SEQUENCE [LARGE SCALE GENOMIC DNA]</scope>
    <source>
        <strain evidence="8 9">AHT28</strain>
    </source>
</reference>
<dbReference type="PANTHER" id="PTHR46056">
    <property type="entry name" value="LONG-CHAIN-ALCOHOL OXIDASE"/>
    <property type="match status" value="1"/>
</dbReference>
<dbReference type="STRING" id="766136.BHF68_13795"/>
<protein>
    <submittedName>
        <fullName evidence="8">Oxidoreductase</fullName>
    </submittedName>
</protein>
<evidence type="ECO:0000256" key="3">
    <source>
        <dbReference type="ARBA" id="ARBA00022827"/>
    </source>
</evidence>
<dbReference type="PIRSF" id="PIRSF000137">
    <property type="entry name" value="Alcohol_oxidase"/>
    <property type="match status" value="1"/>
</dbReference>
<evidence type="ECO:0000259" key="6">
    <source>
        <dbReference type="Pfam" id="PF00732"/>
    </source>
</evidence>
<name>A0A1E5G3W7_9FIRM</name>
<comment type="similarity">
    <text evidence="1">Belongs to the GMC oxidoreductase family.</text>
</comment>
<dbReference type="PANTHER" id="PTHR46056:SF12">
    <property type="entry name" value="LONG-CHAIN-ALCOHOL OXIDASE"/>
    <property type="match status" value="1"/>
</dbReference>
<dbReference type="SUPFAM" id="SSF54373">
    <property type="entry name" value="FAD-linked reductases, C-terminal domain"/>
    <property type="match status" value="1"/>
</dbReference>
<dbReference type="InterPro" id="IPR007867">
    <property type="entry name" value="GMC_OxRtase_C"/>
</dbReference>
<proteinExistence type="inferred from homology"/>
<evidence type="ECO:0000256" key="4">
    <source>
        <dbReference type="ARBA" id="ARBA00023002"/>
    </source>
</evidence>
<dbReference type="Gene3D" id="3.50.50.60">
    <property type="entry name" value="FAD/NAD(P)-binding domain"/>
    <property type="match status" value="2"/>
</dbReference>
<accession>A0A1E5G3W7</accession>
<organism evidence="8 9">
    <name type="scientific">Desulfuribacillus alkaliarsenatis</name>
    <dbReference type="NCBI Taxonomy" id="766136"/>
    <lineage>
        <taxon>Bacteria</taxon>
        <taxon>Bacillati</taxon>
        <taxon>Bacillota</taxon>
        <taxon>Desulfuribacillia</taxon>
        <taxon>Desulfuribacillales</taxon>
        <taxon>Desulfuribacillaceae</taxon>
        <taxon>Desulfuribacillus</taxon>
    </lineage>
</organism>
<keyword evidence="3 5" id="KW-0274">FAD</keyword>
<evidence type="ECO:0000256" key="2">
    <source>
        <dbReference type="ARBA" id="ARBA00022630"/>
    </source>
</evidence>
<dbReference type="InterPro" id="IPR012132">
    <property type="entry name" value="GMC_OxRdtase"/>
</dbReference>
<comment type="caution">
    <text evidence="8">The sequence shown here is derived from an EMBL/GenBank/DDBJ whole genome shotgun (WGS) entry which is preliminary data.</text>
</comment>
<evidence type="ECO:0000313" key="8">
    <source>
        <dbReference type="EMBL" id="OEF97758.1"/>
    </source>
</evidence>
<dbReference type="InterPro" id="IPR000172">
    <property type="entry name" value="GMC_OxRdtase_N"/>
</dbReference>
<evidence type="ECO:0000259" key="7">
    <source>
        <dbReference type="Pfam" id="PF05199"/>
    </source>
</evidence>
<feature type="domain" description="Glucose-methanol-choline oxidoreductase N-terminal" evidence="6">
    <location>
        <begin position="16"/>
        <end position="304"/>
    </location>
</feature>
<gene>
    <name evidence="8" type="ORF">BHF68_13795</name>
</gene>
<dbReference type="OrthoDB" id="9787779at2"/>
<keyword evidence="2" id="KW-0285">Flavoprotein</keyword>
<dbReference type="EMBL" id="MIJE01000004">
    <property type="protein sequence ID" value="OEF97758.1"/>
    <property type="molecule type" value="Genomic_DNA"/>
</dbReference>
<dbReference type="RefSeq" id="WP_069642537.1">
    <property type="nucleotide sequence ID" value="NZ_MIJE01000004.1"/>
</dbReference>
<dbReference type="GO" id="GO:0016614">
    <property type="term" value="F:oxidoreductase activity, acting on CH-OH group of donors"/>
    <property type="evidence" value="ECO:0007669"/>
    <property type="project" value="InterPro"/>
</dbReference>
<dbReference type="GO" id="GO:0050660">
    <property type="term" value="F:flavin adenine dinucleotide binding"/>
    <property type="evidence" value="ECO:0007669"/>
    <property type="project" value="InterPro"/>
</dbReference>
<feature type="domain" description="Glucose-methanol-choline oxidoreductase C-terminal" evidence="7">
    <location>
        <begin position="395"/>
        <end position="508"/>
    </location>
</feature>
<evidence type="ECO:0000313" key="9">
    <source>
        <dbReference type="Proteomes" id="UP000094296"/>
    </source>
</evidence>
<dbReference type="SUPFAM" id="SSF51905">
    <property type="entry name" value="FAD/NAD(P)-binding domain"/>
    <property type="match status" value="1"/>
</dbReference>
<keyword evidence="9" id="KW-1185">Reference proteome</keyword>
<dbReference type="Pfam" id="PF00732">
    <property type="entry name" value="GMC_oxred_N"/>
    <property type="match status" value="1"/>
</dbReference>
<evidence type="ECO:0000256" key="1">
    <source>
        <dbReference type="ARBA" id="ARBA00010790"/>
    </source>
</evidence>
<comment type="cofactor">
    <cofactor evidence="5">
        <name>FAD</name>
        <dbReference type="ChEBI" id="CHEBI:57692"/>
    </cofactor>
</comment>